<name>A0A014MA18_9GAMM</name>
<dbReference type="PANTHER" id="PTHR38009:SF1">
    <property type="entry name" value="CONSERVED HYPOTHETICAL PHAGE TAIL PROTEIN"/>
    <property type="match status" value="1"/>
</dbReference>
<dbReference type="GO" id="GO:0005198">
    <property type="term" value="F:structural molecule activity"/>
    <property type="evidence" value="ECO:0007669"/>
    <property type="project" value="InterPro"/>
</dbReference>
<dbReference type="Proteomes" id="UP000019918">
    <property type="component" value="Unassembled WGS sequence"/>
</dbReference>
<dbReference type="STRING" id="69222.BG55_14520"/>
<dbReference type="PROSITE" id="PS51257">
    <property type="entry name" value="PROKAR_LIPOPROTEIN"/>
    <property type="match status" value="1"/>
</dbReference>
<proteinExistence type="predicted"/>
<evidence type="ECO:0000313" key="2">
    <source>
        <dbReference type="Proteomes" id="UP000019918"/>
    </source>
</evidence>
<reference evidence="1 2" key="1">
    <citation type="submission" date="2014-02" db="EMBL/GenBank/DDBJ databases">
        <title>Draft genome of Erwinia mallotivora strain BT-MARDI, a papaya dieback pathogen.</title>
        <authorList>
            <person name="Redzuan R."/>
            <person name="Abu Bakar N."/>
            <person name="Badrun R."/>
            <person name="Mohd Raih M.F."/>
            <person name="Rozano L."/>
            <person name="Mat Amin N."/>
        </authorList>
    </citation>
    <scope>NUCLEOTIDE SEQUENCE [LARGE SCALE GENOMIC DNA]</scope>
    <source>
        <strain evidence="1 2">BT-MARDI</strain>
    </source>
</reference>
<dbReference type="NCBIfam" id="TIGR02241">
    <property type="entry name" value="conserved hypothetical phage tail region protein"/>
    <property type="match status" value="1"/>
</dbReference>
<protein>
    <submittedName>
        <fullName evidence="1">Phage tail protein</fullName>
    </submittedName>
</protein>
<dbReference type="AlphaFoldDB" id="A0A014MA18"/>
<dbReference type="PANTHER" id="PTHR38009">
    <property type="entry name" value="CONSERVED HYPOTHETICAL PHAGE TAIL PROTEIN"/>
    <property type="match status" value="1"/>
</dbReference>
<dbReference type="InterPro" id="IPR011747">
    <property type="entry name" value="CHP02241"/>
</dbReference>
<dbReference type="Pfam" id="PF06841">
    <property type="entry name" value="Phage_T4_gp19"/>
    <property type="match status" value="1"/>
</dbReference>
<keyword evidence="2" id="KW-1185">Reference proteome</keyword>
<sequence>MESQKGTGAVQGDGDWPLPAFYFSVSVSGCADDTAFQEVSGLEFQIETEEYREGGNNLVYHLPKNIKTSNLTLKRAVTDKTSKLLSWCLGILNDELSKPIVTKSVSINLLNEKGTTCRSWTASNAYPVKLKMAPFNSTQNDIAIEEIEICFNHLKRNL</sequence>
<evidence type="ECO:0000313" key="1">
    <source>
        <dbReference type="EMBL" id="EXU74929.1"/>
    </source>
</evidence>
<dbReference type="OrthoDB" id="9799891at2"/>
<dbReference type="PATRIC" id="fig|69222.5.peg.2981"/>
<dbReference type="InterPro" id="IPR010667">
    <property type="entry name" value="Phage_T4_Gp19"/>
</dbReference>
<gene>
    <name evidence="1" type="ORF">BG55_14520</name>
</gene>
<dbReference type="RefSeq" id="WP_034938459.1">
    <property type="nucleotide sequence ID" value="NZ_JBHLYB010000201.1"/>
</dbReference>
<accession>A0A014MA18</accession>
<comment type="caution">
    <text evidence="1">The sequence shown here is derived from an EMBL/GenBank/DDBJ whole genome shotgun (WGS) entry which is preliminary data.</text>
</comment>
<dbReference type="EMBL" id="JFHN01000053">
    <property type="protein sequence ID" value="EXU74929.1"/>
    <property type="molecule type" value="Genomic_DNA"/>
</dbReference>
<organism evidence="1 2">
    <name type="scientific">Erwinia mallotivora</name>
    <dbReference type="NCBI Taxonomy" id="69222"/>
    <lineage>
        <taxon>Bacteria</taxon>
        <taxon>Pseudomonadati</taxon>
        <taxon>Pseudomonadota</taxon>
        <taxon>Gammaproteobacteria</taxon>
        <taxon>Enterobacterales</taxon>
        <taxon>Erwiniaceae</taxon>
        <taxon>Erwinia</taxon>
    </lineage>
</organism>